<keyword evidence="4" id="KW-0472">Membrane</keyword>
<evidence type="ECO:0000256" key="2">
    <source>
        <dbReference type="ARBA" id="ARBA00023125"/>
    </source>
</evidence>
<name>A0A8J6M0K2_9ALTE</name>
<reference evidence="6" key="2">
    <citation type="submission" date="2020-08" db="EMBL/GenBank/DDBJ databases">
        <authorList>
            <person name="Lai Q."/>
        </authorList>
    </citation>
    <scope>NUCLEOTIDE SEQUENCE</scope>
    <source>
        <strain evidence="6">S27-2</strain>
    </source>
</reference>
<dbReference type="Gene3D" id="1.10.10.60">
    <property type="entry name" value="Homeodomain-like"/>
    <property type="match status" value="1"/>
</dbReference>
<sequence length="372" mass="42277">MTELYFNLNDVILILSIGVSLLLSVFQSVFNTKNTYSRVLLAAFFLSIAIADTGIMLIWNEHLPISHLLNIIVPYFYTFATLIKGPLLVYYVKSITQDKFSPSVGGLVHFLPSLVIVGLLYAFNIDINLFRLDQVGIEHTTYFTTDMIWWAIKIIPLTYFCYALTCVYFYQRDVVSDNSEVNEAAIIWLYAITIAFVAANGWAVMLGVLANVFGLPYGVTENYLNFILLISLFFYSVSQSQQLTLARSSKPKQASTTGSLQHIIDGINIGIEQKKLYLNQSINIEQFSDAIDLSARDVSFAINREFGTNFFEFINSHRVEEVKRYLSNSKYNHMSILDISLESGFNSKSSFQRFFKRLTGMSPSEFRSSRAE</sequence>
<feature type="transmembrane region" description="Helical" evidence="4">
    <location>
        <begin position="39"/>
        <end position="59"/>
    </location>
</feature>
<dbReference type="InterPro" id="IPR018062">
    <property type="entry name" value="HTH_AraC-typ_CS"/>
</dbReference>
<feature type="transmembrane region" description="Helical" evidence="4">
    <location>
        <begin position="12"/>
        <end position="30"/>
    </location>
</feature>
<feature type="transmembrane region" description="Helical" evidence="4">
    <location>
        <begin position="71"/>
        <end position="92"/>
    </location>
</feature>
<feature type="transmembrane region" description="Helical" evidence="4">
    <location>
        <begin position="148"/>
        <end position="170"/>
    </location>
</feature>
<dbReference type="GO" id="GO:0043565">
    <property type="term" value="F:sequence-specific DNA binding"/>
    <property type="evidence" value="ECO:0007669"/>
    <property type="project" value="InterPro"/>
</dbReference>
<evidence type="ECO:0000256" key="1">
    <source>
        <dbReference type="ARBA" id="ARBA00023015"/>
    </source>
</evidence>
<keyword evidence="2" id="KW-0238">DNA-binding</keyword>
<dbReference type="EMBL" id="JACNEP010000018">
    <property type="protein sequence ID" value="MBC3767450.1"/>
    <property type="molecule type" value="Genomic_DNA"/>
</dbReference>
<dbReference type="PROSITE" id="PS00041">
    <property type="entry name" value="HTH_ARAC_FAMILY_1"/>
    <property type="match status" value="1"/>
</dbReference>
<evidence type="ECO:0000259" key="5">
    <source>
        <dbReference type="PROSITE" id="PS01124"/>
    </source>
</evidence>
<dbReference type="Pfam" id="PF12833">
    <property type="entry name" value="HTH_18"/>
    <property type="match status" value="1"/>
</dbReference>
<protein>
    <submittedName>
        <fullName evidence="6">AraC family transcriptional regulator</fullName>
    </submittedName>
</protein>
<dbReference type="SMART" id="SM00342">
    <property type="entry name" value="HTH_ARAC"/>
    <property type="match status" value="1"/>
</dbReference>
<proteinExistence type="predicted"/>
<keyword evidence="7" id="KW-1185">Reference proteome</keyword>
<dbReference type="InterPro" id="IPR018060">
    <property type="entry name" value="HTH_AraC"/>
</dbReference>
<dbReference type="PROSITE" id="PS01124">
    <property type="entry name" value="HTH_ARAC_FAMILY_2"/>
    <property type="match status" value="1"/>
</dbReference>
<dbReference type="GO" id="GO:0003700">
    <property type="term" value="F:DNA-binding transcription factor activity"/>
    <property type="evidence" value="ECO:0007669"/>
    <property type="project" value="InterPro"/>
</dbReference>
<dbReference type="InterPro" id="IPR009057">
    <property type="entry name" value="Homeodomain-like_sf"/>
</dbReference>
<comment type="caution">
    <text evidence="6">The sequence shown here is derived from an EMBL/GenBank/DDBJ whole genome shotgun (WGS) entry which is preliminary data.</text>
</comment>
<dbReference type="PRINTS" id="PR00032">
    <property type="entry name" value="HTHARAC"/>
</dbReference>
<feature type="domain" description="HTH araC/xylS-type" evidence="5">
    <location>
        <begin position="261"/>
        <end position="369"/>
    </location>
</feature>
<feature type="transmembrane region" description="Helical" evidence="4">
    <location>
        <begin position="104"/>
        <end position="123"/>
    </location>
</feature>
<dbReference type="InterPro" id="IPR020449">
    <property type="entry name" value="Tscrpt_reg_AraC-type_HTH"/>
</dbReference>
<dbReference type="AlphaFoldDB" id="A0A8J6M0K2"/>
<evidence type="ECO:0000256" key="4">
    <source>
        <dbReference type="SAM" id="Phobius"/>
    </source>
</evidence>
<keyword evidence="4" id="KW-0812">Transmembrane</keyword>
<accession>A0A8J6M0K2</accession>
<gene>
    <name evidence="6" type="ORF">H8B19_16345</name>
</gene>
<feature type="transmembrane region" description="Helical" evidence="4">
    <location>
        <begin position="186"/>
        <end position="210"/>
    </location>
</feature>
<keyword evidence="1" id="KW-0805">Transcription regulation</keyword>
<dbReference type="PANTHER" id="PTHR43280">
    <property type="entry name" value="ARAC-FAMILY TRANSCRIPTIONAL REGULATOR"/>
    <property type="match status" value="1"/>
</dbReference>
<evidence type="ECO:0000313" key="7">
    <source>
        <dbReference type="Proteomes" id="UP000601768"/>
    </source>
</evidence>
<dbReference type="PANTHER" id="PTHR43280:SF29">
    <property type="entry name" value="ARAC-FAMILY TRANSCRIPTIONAL REGULATOR"/>
    <property type="match status" value="1"/>
</dbReference>
<feature type="transmembrane region" description="Helical" evidence="4">
    <location>
        <begin position="222"/>
        <end position="238"/>
    </location>
</feature>
<evidence type="ECO:0000313" key="6">
    <source>
        <dbReference type="EMBL" id="MBC3767450.1"/>
    </source>
</evidence>
<dbReference type="Proteomes" id="UP000601768">
    <property type="component" value="Unassembled WGS sequence"/>
</dbReference>
<keyword evidence="4" id="KW-1133">Transmembrane helix</keyword>
<dbReference type="SUPFAM" id="SSF46689">
    <property type="entry name" value="Homeodomain-like"/>
    <property type="match status" value="1"/>
</dbReference>
<reference evidence="6" key="1">
    <citation type="journal article" date="2018" name="Int. J. Syst. Evol. Microbiol.">
        <title>Neptunicella marina gen. nov., sp. nov., isolated from surface seawater.</title>
        <authorList>
            <person name="Liu X."/>
            <person name="Lai Q."/>
            <person name="Du Y."/>
            <person name="Zhang X."/>
            <person name="Liu Z."/>
            <person name="Sun F."/>
            <person name="Shao Z."/>
        </authorList>
    </citation>
    <scope>NUCLEOTIDE SEQUENCE</scope>
    <source>
        <strain evidence="6">S27-2</strain>
    </source>
</reference>
<keyword evidence="3" id="KW-0804">Transcription</keyword>
<dbReference type="RefSeq" id="WP_186507972.1">
    <property type="nucleotide sequence ID" value="NZ_JACNEP010000018.1"/>
</dbReference>
<organism evidence="6 7">
    <name type="scientific">Neptunicella marina</name>
    <dbReference type="NCBI Taxonomy" id="2125989"/>
    <lineage>
        <taxon>Bacteria</taxon>
        <taxon>Pseudomonadati</taxon>
        <taxon>Pseudomonadota</taxon>
        <taxon>Gammaproteobacteria</taxon>
        <taxon>Alteromonadales</taxon>
        <taxon>Alteromonadaceae</taxon>
        <taxon>Neptunicella</taxon>
    </lineage>
</organism>
<evidence type="ECO:0000256" key="3">
    <source>
        <dbReference type="ARBA" id="ARBA00023163"/>
    </source>
</evidence>